<dbReference type="EMBL" id="CP013040">
    <property type="protein sequence ID" value="AMN30588.1"/>
    <property type="molecule type" value="Genomic_DNA"/>
</dbReference>
<geneLocation type="plasmid" evidence="2">
    <name>pCP718netF</name>
</geneLocation>
<geneLocation type="plasmid" evidence="3 4">
    <name>pJFP838C</name>
</geneLocation>
<dbReference type="InterPro" id="IPR040607">
    <property type="entry name" value="ALP_N"/>
</dbReference>
<organism evidence="2">
    <name type="scientific">Clostridium perfringens</name>
    <dbReference type="NCBI Taxonomy" id="1502"/>
    <lineage>
        <taxon>Bacteria</taxon>
        <taxon>Bacillati</taxon>
        <taxon>Bacillota</taxon>
        <taxon>Clostridia</taxon>
        <taxon>Eubacteriales</taxon>
        <taxon>Clostridiaceae</taxon>
        <taxon>Clostridium</taxon>
    </lineage>
</organism>
<dbReference type="Proteomes" id="UP000070260">
    <property type="component" value="Plasmid pJFP838C"/>
</dbReference>
<proteinExistence type="predicted"/>
<evidence type="ECO:0000313" key="3">
    <source>
        <dbReference type="EMBL" id="AMN30588.1"/>
    </source>
</evidence>
<feature type="domain" description="Actin-like protein N-terminal" evidence="1">
    <location>
        <begin position="5"/>
        <end position="145"/>
    </location>
</feature>
<dbReference type="CDD" id="cd10227">
    <property type="entry name" value="ASKHA_NBD_ParM-like"/>
    <property type="match status" value="1"/>
</dbReference>
<dbReference type="OrthoDB" id="1883643at2"/>
<evidence type="ECO:0000259" key="1">
    <source>
        <dbReference type="Pfam" id="PF17989"/>
    </source>
</evidence>
<evidence type="ECO:0000313" key="2">
    <source>
        <dbReference type="EMBL" id="AKF16660.1"/>
    </source>
</evidence>
<gene>
    <name evidence="3" type="ORF">JFP838_pC0006</name>
</gene>
<evidence type="ECO:0000313" key="4">
    <source>
        <dbReference type="Proteomes" id="UP000070260"/>
    </source>
</evidence>
<dbReference type="SUPFAM" id="SSF53067">
    <property type="entry name" value="Actin-like ATPase domain"/>
    <property type="match status" value="2"/>
</dbReference>
<dbReference type="EMBL" id="KP739975">
    <property type="protein sequence ID" value="AKF16660.1"/>
    <property type="molecule type" value="Genomic_DNA"/>
</dbReference>
<protein>
    <submittedName>
        <fullName evidence="3">Plasmid segregation protein ParM</fullName>
    </submittedName>
</protein>
<dbReference type="PATRIC" id="fig|1502.176.peg.3056"/>
<dbReference type="Gene3D" id="3.30.420.40">
    <property type="match status" value="2"/>
</dbReference>
<name>A0A0N6WE01_CLOPF</name>
<reference evidence="3 4" key="2">
    <citation type="journal article" date="2016" name="PLoS ONE">
        <title>Plasmid Characterization and Chromosome Analysis of Two netF+ Clostridium perfringens Isolates Associated with Foal and Canine Necrotizing Enteritis.</title>
        <authorList>
            <person name="Mehdizadeh Gohari I."/>
            <person name="Kropinski A.M."/>
            <person name="Weese S.J."/>
            <person name="Parreira V.R."/>
            <person name="Whitehead A.E."/>
            <person name="Boerlin P."/>
            <person name="Prescott J.F."/>
        </authorList>
    </citation>
    <scope>NUCLEOTIDE SEQUENCE [LARGE SCALE GENOMIC DNA]</scope>
    <source>
        <strain evidence="3 4">JP838</strain>
        <plasmid evidence="3">pJFP838C</plasmid>
        <plasmid evidence="4">Plasmid pJFP838C</plasmid>
    </source>
</reference>
<dbReference type="InterPro" id="IPR043129">
    <property type="entry name" value="ATPase_NBD"/>
</dbReference>
<dbReference type="RefSeq" id="WP_061416129.1">
    <property type="nucleotide sequence ID" value="NZ_CATNXB010000034.1"/>
</dbReference>
<dbReference type="Pfam" id="PF17989">
    <property type="entry name" value="ALP_N"/>
    <property type="match status" value="1"/>
</dbReference>
<sequence>MLKLGIDLGNGYTKFKGSKFASKTKVGRLASLAGLGEKPKDIHEVGYKGTTYIVGDGEVFTSPDRYFGLDYEICLLTAIGLSSKDIVIDANICVGLPIIYFMSETKVLLEKKLNELTEKDSIKITINGQDKIIKINNARVFAEGAYVLDCMDTDNIITIDLGAGTVNITQWDNLIPISYDTITKSFNKLYRDIANHIKNTGRGVVTPAYIEANFGEDTITIDGKVVDITDTKQMISKYVSAIVSNVYDICDVPQANKIQIFGGGAIATEEYWKNAFGKDRDGVSVLPNSQYTNSKIYQKAAEILK</sequence>
<reference evidence="2" key="1">
    <citation type="journal article" date="2015" name="PLoS ONE">
        <title>A Novel Pore-Forming Toxin in Type A Clostridium perfringens Is Associated with Both Fatal Canine Hemorrhagic Gastroenteritis and Fatal Foal Necrotizing Enterocolitis.</title>
        <authorList>
            <person name="Gohari I.M."/>
            <person name="Parreira V.R."/>
            <person name="Nowell V.J."/>
            <person name="Nicholson V.M."/>
            <person name="Oliphant K."/>
            <person name="Prescott J.F."/>
        </authorList>
    </citation>
    <scope>NUCLEOTIDE SEQUENCE</scope>
    <source>
        <strain evidence="2">JP718</strain>
        <plasmid evidence="2">pCP718netF</plasmid>
    </source>
</reference>
<accession>A0A0N6WE01</accession>
<keyword evidence="2" id="KW-0614">Plasmid</keyword>
<dbReference type="AlphaFoldDB" id="A0A0N6WE01"/>